<name>A0A7T2SXH7_SERPL</name>
<accession>A0A7T2SXH7</accession>
<reference evidence="1 2" key="1">
    <citation type="submission" date="2020-12" db="EMBL/GenBank/DDBJ databases">
        <title>FDA dAtabase for Regulatory Grade micrObial Sequences (FDA-ARGOS): Supporting development and validation of Infectious Disease Dx tests.</title>
        <authorList>
            <person name="Sproer C."/>
            <person name="Gronow S."/>
            <person name="Severitt S."/>
            <person name="Schroder I."/>
            <person name="Tallon L."/>
            <person name="Sadzewicz L."/>
            <person name="Zhao X."/>
            <person name="Boylan J."/>
            <person name="Ott S."/>
            <person name="Bowen H."/>
            <person name="Vavikolanu K."/>
            <person name="Mehta A."/>
            <person name="Aluvathingal J."/>
            <person name="Nadendla S."/>
            <person name="Lowell S."/>
            <person name="Myers T."/>
            <person name="Yan Y."/>
            <person name="Sichtig H."/>
        </authorList>
    </citation>
    <scope>NUCLEOTIDE SEQUENCE [LARGE SCALE GENOMIC DNA]</scope>
    <source>
        <strain evidence="1 2">FDAARGOS_907</strain>
    </source>
</reference>
<evidence type="ECO:0000313" key="1">
    <source>
        <dbReference type="EMBL" id="QPS23449.1"/>
    </source>
</evidence>
<dbReference type="Proteomes" id="UP000594967">
    <property type="component" value="Chromosome"/>
</dbReference>
<organism evidence="1 2">
    <name type="scientific">Serratia plymuthica</name>
    <dbReference type="NCBI Taxonomy" id="82996"/>
    <lineage>
        <taxon>Bacteria</taxon>
        <taxon>Pseudomonadati</taxon>
        <taxon>Pseudomonadota</taxon>
        <taxon>Gammaproteobacteria</taxon>
        <taxon>Enterobacterales</taxon>
        <taxon>Yersiniaceae</taxon>
        <taxon>Serratia</taxon>
    </lineage>
</organism>
<proteinExistence type="predicted"/>
<keyword evidence="2" id="KW-1185">Reference proteome</keyword>
<evidence type="ECO:0000313" key="2">
    <source>
        <dbReference type="Proteomes" id="UP000594967"/>
    </source>
</evidence>
<gene>
    <name evidence="1" type="ORF">I6G64_09995</name>
</gene>
<protein>
    <submittedName>
        <fullName evidence="1">Uncharacterized protein</fullName>
    </submittedName>
</protein>
<dbReference type="RefSeq" id="WP_155729010.1">
    <property type="nucleotide sequence ID" value="NZ_CAMITG010000001.1"/>
</dbReference>
<sequence>MDEGLVVALSPVQLAAVISDKSVTEGETLERYNGKPYYILTASSE</sequence>
<dbReference type="EMBL" id="CP065673">
    <property type="protein sequence ID" value="QPS23449.1"/>
    <property type="molecule type" value="Genomic_DNA"/>
</dbReference>